<evidence type="ECO:0000313" key="27">
    <source>
        <dbReference type="EMBL" id="KAH3769421.1"/>
    </source>
</evidence>
<comment type="subunit">
    <text evidence="22">Interacts with CLK1 C-terminus. Associates with the U5 snRNP and NCOR1 deacetylase complexes. Identified in the spliceosome C complex.</text>
</comment>
<feature type="compositionally biased region" description="Basic residues" evidence="25">
    <location>
        <begin position="41"/>
        <end position="50"/>
    </location>
</feature>
<evidence type="ECO:0000256" key="12">
    <source>
        <dbReference type="ARBA" id="ARBA00022777"/>
    </source>
</evidence>
<dbReference type="GO" id="GO:0000776">
    <property type="term" value="C:kinetochore"/>
    <property type="evidence" value="ECO:0007669"/>
    <property type="project" value="UniProtKB-KW"/>
</dbReference>
<evidence type="ECO:0000256" key="23">
    <source>
        <dbReference type="ARBA" id="ARBA00048659"/>
    </source>
</evidence>
<evidence type="ECO:0000256" key="18">
    <source>
        <dbReference type="ARBA" id="ARBA00023242"/>
    </source>
</evidence>
<evidence type="ECO:0000256" key="10">
    <source>
        <dbReference type="ARBA" id="ARBA00022728"/>
    </source>
</evidence>
<evidence type="ECO:0000256" key="22">
    <source>
        <dbReference type="ARBA" id="ARBA00046964"/>
    </source>
</evidence>
<evidence type="ECO:0000256" key="21">
    <source>
        <dbReference type="ARBA" id="ARBA00031858"/>
    </source>
</evidence>
<feature type="compositionally biased region" description="Basic and acidic residues" evidence="25">
    <location>
        <begin position="242"/>
        <end position="255"/>
    </location>
</feature>
<feature type="domain" description="Protein kinase" evidence="26">
    <location>
        <begin position="1029"/>
        <end position="1345"/>
    </location>
</feature>
<feature type="compositionally biased region" description="Basic and acidic residues" evidence="25">
    <location>
        <begin position="502"/>
        <end position="537"/>
    </location>
</feature>
<dbReference type="PROSITE" id="PS50011">
    <property type="entry name" value="PROTEIN_KINASE_DOM"/>
    <property type="match status" value="1"/>
</dbReference>
<feature type="compositionally biased region" description="Basic and acidic residues" evidence="25">
    <location>
        <begin position="623"/>
        <end position="642"/>
    </location>
</feature>
<evidence type="ECO:0000256" key="14">
    <source>
        <dbReference type="ARBA" id="ARBA00022840"/>
    </source>
</evidence>
<dbReference type="FunFam" id="3.30.200.20:FF:000123">
    <property type="entry name" value="serine/threonine-protein kinase PRP4 homolog"/>
    <property type="match status" value="1"/>
</dbReference>
<feature type="compositionally biased region" description="Acidic residues" evidence="25">
    <location>
        <begin position="73"/>
        <end position="86"/>
    </location>
</feature>
<dbReference type="GO" id="GO:0004674">
    <property type="term" value="F:protein serine/threonine kinase activity"/>
    <property type="evidence" value="ECO:0007669"/>
    <property type="project" value="UniProtKB-KW"/>
</dbReference>
<keyword evidence="18" id="KW-0539">Nucleus</keyword>
<keyword evidence="5" id="KW-1017">Isopeptide bond</keyword>
<evidence type="ECO:0000256" key="11">
    <source>
        <dbReference type="ARBA" id="ARBA00022741"/>
    </source>
</evidence>
<accession>A0A9D4DYW0</accession>
<keyword evidence="15" id="KW-0832">Ubl conjugation</keyword>
<evidence type="ECO:0000256" key="20">
    <source>
        <dbReference type="ARBA" id="ARBA00023637"/>
    </source>
</evidence>
<evidence type="ECO:0000256" key="17">
    <source>
        <dbReference type="ARBA" id="ARBA00023187"/>
    </source>
</evidence>
<dbReference type="CDD" id="cd14135">
    <property type="entry name" value="STKc_PRP4"/>
    <property type="match status" value="1"/>
</dbReference>
<dbReference type="PANTHER" id="PTHR24058:SF103">
    <property type="entry name" value="SERINE_THREONINE-PROTEIN KINASE PRP4 HOMOLOG"/>
    <property type="match status" value="1"/>
</dbReference>
<keyword evidence="13" id="KW-0995">Kinetochore</keyword>
<name>A0A9D4DYW0_DREPO</name>
<evidence type="ECO:0000256" key="9">
    <source>
        <dbReference type="ARBA" id="ARBA00022679"/>
    </source>
</evidence>
<feature type="compositionally biased region" description="Low complexity" evidence="25">
    <location>
        <begin position="586"/>
        <end position="606"/>
    </location>
</feature>
<feature type="compositionally biased region" description="Basic and acidic residues" evidence="25">
    <location>
        <begin position="291"/>
        <end position="433"/>
    </location>
</feature>
<evidence type="ECO:0000259" key="26">
    <source>
        <dbReference type="PROSITE" id="PS50011"/>
    </source>
</evidence>
<dbReference type="Pfam" id="PF00069">
    <property type="entry name" value="Pkinase"/>
    <property type="match status" value="1"/>
</dbReference>
<evidence type="ECO:0000256" key="4">
    <source>
        <dbReference type="ARBA" id="ARBA00022454"/>
    </source>
</evidence>
<comment type="subcellular location">
    <subcellularLocation>
        <location evidence="2">Chromosome</location>
        <location evidence="2">Centromere</location>
        <location evidence="2">Kinetochore</location>
    </subcellularLocation>
    <subcellularLocation>
        <location evidence="1">Nucleus</location>
    </subcellularLocation>
</comment>
<dbReference type="GO" id="GO:0045292">
    <property type="term" value="P:mRNA cis splicing, via spliceosome"/>
    <property type="evidence" value="ECO:0007669"/>
    <property type="project" value="InterPro"/>
</dbReference>
<dbReference type="SMART" id="SM00220">
    <property type="entry name" value="S_TKc"/>
    <property type="match status" value="1"/>
</dbReference>
<feature type="compositionally biased region" description="Basic and acidic residues" evidence="25">
    <location>
        <begin position="735"/>
        <end position="761"/>
    </location>
</feature>
<feature type="compositionally biased region" description="Basic and acidic residues" evidence="25">
    <location>
        <begin position="823"/>
        <end position="861"/>
    </location>
</feature>
<gene>
    <name evidence="27" type="ORF">DPMN_170689</name>
</gene>
<feature type="compositionally biased region" description="Basic and acidic residues" evidence="25">
    <location>
        <begin position="31"/>
        <end position="40"/>
    </location>
</feature>
<dbReference type="InterPro" id="IPR050494">
    <property type="entry name" value="Ser_Thr_dual-spec_kinase"/>
</dbReference>
<feature type="compositionally biased region" description="Basic and acidic residues" evidence="25">
    <location>
        <begin position="657"/>
        <end position="675"/>
    </location>
</feature>
<feature type="compositionally biased region" description="Basic residues" evidence="25">
    <location>
        <begin position="13"/>
        <end position="30"/>
    </location>
</feature>
<feature type="region of interest" description="Disordered" evidence="25">
    <location>
        <begin position="1"/>
        <end position="86"/>
    </location>
</feature>
<keyword evidence="12" id="KW-0418">Kinase</keyword>
<evidence type="ECO:0000256" key="6">
    <source>
        <dbReference type="ARBA" id="ARBA00022527"/>
    </source>
</evidence>
<feature type="compositionally biased region" description="Basic and acidic residues" evidence="25">
    <location>
        <begin position="868"/>
        <end position="930"/>
    </location>
</feature>
<evidence type="ECO:0000256" key="13">
    <source>
        <dbReference type="ARBA" id="ARBA00022838"/>
    </source>
</evidence>
<feature type="region of interest" description="Disordered" evidence="25">
    <location>
        <begin position="102"/>
        <end position="938"/>
    </location>
</feature>
<protein>
    <recommendedName>
        <fullName evidence="20">Serine/threonine-protein kinase PRP4 homolog</fullName>
        <ecNumber evidence="3">2.7.11.1</ecNumber>
    </recommendedName>
    <alternativeName>
        <fullName evidence="21">PRP4 pre-mRNA-processing factor 4 homolog</fullName>
    </alternativeName>
</protein>
<keyword evidence="28" id="KW-1185">Reference proteome</keyword>
<feature type="compositionally biased region" description="Basic and acidic residues" evidence="25">
    <location>
        <begin position="961"/>
        <end position="971"/>
    </location>
</feature>
<dbReference type="EMBL" id="JAIWYP010000009">
    <property type="protein sequence ID" value="KAH3769421.1"/>
    <property type="molecule type" value="Genomic_DNA"/>
</dbReference>
<dbReference type="PROSITE" id="PS00108">
    <property type="entry name" value="PROTEIN_KINASE_ST"/>
    <property type="match status" value="1"/>
</dbReference>
<evidence type="ECO:0000256" key="8">
    <source>
        <dbReference type="ARBA" id="ARBA00022664"/>
    </source>
</evidence>
<keyword evidence="10" id="KW-0747">Spliceosome</keyword>
<comment type="similarity">
    <text evidence="19">Belongs to the protein kinase superfamily. CMGC Ser/Thr protein kinase family.</text>
</comment>
<evidence type="ECO:0000256" key="16">
    <source>
        <dbReference type="ARBA" id="ARBA00022990"/>
    </source>
</evidence>
<dbReference type="InterPro" id="IPR008271">
    <property type="entry name" value="Ser/Thr_kinase_AS"/>
</dbReference>
<comment type="caution">
    <text evidence="27">The sequence shown here is derived from an EMBL/GenBank/DDBJ whole genome shotgun (WGS) entry which is preliminary data.</text>
</comment>
<keyword evidence="6" id="KW-0723">Serine/threonine-protein kinase</keyword>
<comment type="catalytic activity">
    <reaction evidence="23">
        <text>L-threonyl-[protein] + ATP = O-phospho-L-threonyl-[protein] + ADP + H(+)</text>
        <dbReference type="Rhea" id="RHEA:46608"/>
        <dbReference type="Rhea" id="RHEA-COMP:11060"/>
        <dbReference type="Rhea" id="RHEA-COMP:11605"/>
        <dbReference type="ChEBI" id="CHEBI:15378"/>
        <dbReference type="ChEBI" id="CHEBI:30013"/>
        <dbReference type="ChEBI" id="CHEBI:30616"/>
        <dbReference type="ChEBI" id="CHEBI:61977"/>
        <dbReference type="ChEBI" id="CHEBI:456216"/>
        <dbReference type="EC" id="2.7.11.1"/>
    </reaction>
    <physiologicalReaction direction="left-to-right" evidence="23">
        <dbReference type="Rhea" id="RHEA:46609"/>
    </physiologicalReaction>
</comment>
<dbReference type="InterPro" id="IPR011009">
    <property type="entry name" value="Kinase-like_dom_sf"/>
</dbReference>
<dbReference type="PANTHER" id="PTHR24058">
    <property type="entry name" value="DUAL SPECIFICITY PROTEIN KINASE"/>
    <property type="match status" value="1"/>
</dbReference>
<keyword evidence="9" id="KW-0808">Transferase</keyword>
<evidence type="ECO:0000256" key="7">
    <source>
        <dbReference type="ARBA" id="ARBA00022553"/>
    </source>
</evidence>
<feature type="compositionally biased region" description="Basic and acidic residues" evidence="25">
    <location>
        <begin position="449"/>
        <end position="468"/>
    </location>
</feature>
<dbReference type="Gene3D" id="1.10.510.10">
    <property type="entry name" value="Transferase(Phosphotransferase) domain 1"/>
    <property type="match status" value="1"/>
</dbReference>
<feature type="compositionally biased region" description="Basic and acidic residues" evidence="25">
    <location>
        <begin position="776"/>
        <end position="813"/>
    </location>
</feature>
<dbReference type="EC" id="2.7.11.1" evidence="3"/>
<keyword evidence="14" id="KW-0067">ATP-binding</keyword>
<keyword evidence="11" id="KW-0547">Nucleotide-binding</keyword>
<feature type="compositionally biased region" description="Basic and acidic residues" evidence="25">
    <location>
        <begin position="262"/>
        <end position="279"/>
    </location>
</feature>
<keyword evidence="8" id="KW-0507">mRNA processing</keyword>
<dbReference type="GO" id="GO:0005524">
    <property type="term" value="F:ATP binding"/>
    <property type="evidence" value="ECO:0007669"/>
    <property type="project" value="UniProtKB-KW"/>
</dbReference>
<evidence type="ECO:0000256" key="1">
    <source>
        <dbReference type="ARBA" id="ARBA00004123"/>
    </source>
</evidence>
<dbReference type="Gene3D" id="3.30.200.20">
    <property type="entry name" value="Phosphorylase Kinase, domain 1"/>
    <property type="match status" value="1"/>
</dbReference>
<dbReference type="InterPro" id="IPR044092">
    <property type="entry name" value="STKc_PRP4"/>
</dbReference>
<dbReference type="InterPro" id="IPR000719">
    <property type="entry name" value="Prot_kinase_dom"/>
</dbReference>
<feature type="compositionally biased region" description="Acidic residues" evidence="25">
    <location>
        <begin position="217"/>
        <end position="233"/>
    </location>
</feature>
<feature type="region of interest" description="Disordered" evidence="25">
    <location>
        <begin position="952"/>
        <end position="971"/>
    </location>
</feature>
<evidence type="ECO:0000256" key="25">
    <source>
        <dbReference type="SAM" id="MobiDB-lite"/>
    </source>
</evidence>
<feature type="non-terminal residue" evidence="27">
    <location>
        <position position="1349"/>
    </location>
</feature>
<evidence type="ECO:0000256" key="15">
    <source>
        <dbReference type="ARBA" id="ARBA00022843"/>
    </source>
</evidence>
<dbReference type="FunFam" id="1.10.510.10:FF:000078">
    <property type="entry name" value="Serine/threonine-protein kinase PRP4 homolog"/>
    <property type="match status" value="1"/>
</dbReference>
<comment type="catalytic activity">
    <reaction evidence="24">
        <text>L-seryl-[protein] + ATP = O-phospho-L-seryl-[protein] + ADP + H(+)</text>
        <dbReference type="Rhea" id="RHEA:17989"/>
        <dbReference type="Rhea" id="RHEA-COMP:9863"/>
        <dbReference type="Rhea" id="RHEA-COMP:11604"/>
        <dbReference type="ChEBI" id="CHEBI:15378"/>
        <dbReference type="ChEBI" id="CHEBI:29999"/>
        <dbReference type="ChEBI" id="CHEBI:30616"/>
        <dbReference type="ChEBI" id="CHEBI:83421"/>
        <dbReference type="ChEBI" id="CHEBI:456216"/>
        <dbReference type="EC" id="2.7.11.1"/>
    </reaction>
    <physiologicalReaction direction="left-to-right" evidence="24">
        <dbReference type="Rhea" id="RHEA:17990"/>
    </physiologicalReaction>
</comment>
<keyword evidence="4" id="KW-0158">Chromosome</keyword>
<reference evidence="27" key="1">
    <citation type="journal article" date="2019" name="bioRxiv">
        <title>The Genome of the Zebra Mussel, Dreissena polymorpha: A Resource for Invasive Species Research.</title>
        <authorList>
            <person name="McCartney M.A."/>
            <person name="Auch B."/>
            <person name="Kono T."/>
            <person name="Mallez S."/>
            <person name="Zhang Y."/>
            <person name="Obille A."/>
            <person name="Becker A."/>
            <person name="Abrahante J.E."/>
            <person name="Garbe J."/>
            <person name="Badalamenti J.P."/>
            <person name="Herman A."/>
            <person name="Mangelson H."/>
            <person name="Liachko I."/>
            <person name="Sullivan S."/>
            <person name="Sone E.D."/>
            <person name="Koren S."/>
            <person name="Silverstein K.A.T."/>
            <person name="Beckman K.B."/>
            <person name="Gohl D.M."/>
        </authorList>
    </citation>
    <scope>NUCLEOTIDE SEQUENCE</scope>
    <source>
        <strain evidence="27">Duluth1</strain>
        <tissue evidence="27">Whole animal</tissue>
    </source>
</reference>
<dbReference type="SUPFAM" id="SSF56112">
    <property type="entry name" value="Protein kinase-like (PK-like)"/>
    <property type="match status" value="1"/>
</dbReference>
<feature type="compositionally biased region" description="Basic and acidic residues" evidence="25">
    <location>
        <begin position="166"/>
        <end position="198"/>
    </location>
</feature>
<evidence type="ECO:0000313" key="28">
    <source>
        <dbReference type="Proteomes" id="UP000828390"/>
    </source>
</evidence>
<organism evidence="27 28">
    <name type="scientific">Dreissena polymorpha</name>
    <name type="common">Zebra mussel</name>
    <name type="synonym">Mytilus polymorpha</name>
    <dbReference type="NCBI Taxonomy" id="45954"/>
    <lineage>
        <taxon>Eukaryota</taxon>
        <taxon>Metazoa</taxon>
        <taxon>Spiralia</taxon>
        <taxon>Lophotrochozoa</taxon>
        <taxon>Mollusca</taxon>
        <taxon>Bivalvia</taxon>
        <taxon>Autobranchia</taxon>
        <taxon>Heteroconchia</taxon>
        <taxon>Euheterodonta</taxon>
        <taxon>Imparidentia</taxon>
        <taxon>Neoheterodontei</taxon>
        <taxon>Myida</taxon>
        <taxon>Dreissenoidea</taxon>
        <taxon>Dreissenidae</taxon>
        <taxon>Dreissena</taxon>
    </lineage>
</organism>
<dbReference type="Proteomes" id="UP000828390">
    <property type="component" value="Unassembled WGS sequence"/>
</dbReference>
<feature type="compositionally biased region" description="Acidic residues" evidence="25">
    <location>
        <begin position="482"/>
        <end position="501"/>
    </location>
</feature>
<feature type="compositionally biased region" description="Basic residues" evidence="25">
    <location>
        <begin position="280"/>
        <end position="290"/>
    </location>
</feature>
<keyword evidence="7" id="KW-0597">Phosphoprotein</keyword>
<evidence type="ECO:0000256" key="19">
    <source>
        <dbReference type="ARBA" id="ARBA00023596"/>
    </source>
</evidence>
<evidence type="ECO:0000256" key="5">
    <source>
        <dbReference type="ARBA" id="ARBA00022499"/>
    </source>
</evidence>
<reference evidence="27" key="2">
    <citation type="submission" date="2020-11" db="EMBL/GenBank/DDBJ databases">
        <authorList>
            <person name="McCartney M.A."/>
            <person name="Auch B."/>
            <person name="Kono T."/>
            <person name="Mallez S."/>
            <person name="Becker A."/>
            <person name="Gohl D.M."/>
            <person name="Silverstein K.A.T."/>
            <person name="Koren S."/>
            <person name="Bechman K.B."/>
            <person name="Herman A."/>
            <person name="Abrahante J.E."/>
            <person name="Garbe J."/>
        </authorList>
    </citation>
    <scope>NUCLEOTIDE SEQUENCE</scope>
    <source>
        <strain evidence="27">Duluth1</strain>
        <tissue evidence="27">Whole animal</tissue>
    </source>
</reference>
<feature type="compositionally biased region" description="Basic and acidic residues" evidence="25">
    <location>
        <begin position="694"/>
        <end position="714"/>
    </location>
</feature>
<evidence type="ECO:0000256" key="2">
    <source>
        <dbReference type="ARBA" id="ARBA00004629"/>
    </source>
</evidence>
<keyword evidence="17" id="KW-0508">mRNA splicing</keyword>
<keyword evidence="16" id="KW-0007">Acetylation</keyword>
<proteinExistence type="inferred from homology"/>
<dbReference type="GO" id="GO:0005681">
    <property type="term" value="C:spliceosomal complex"/>
    <property type="evidence" value="ECO:0007669"/>
    <property type="project" value="UniProtKB-KW"/>
</dbReference>
<sequence>DSNEEIQSDTKGKSSKKKKKHKHKHKHKHGSEKAKHGSEKSKHKHKRKKHRDDTADMEDGEFPARKRPRVSEYDGEDAADALDESDLERLEAARAALRAELNGGHFDKYDANTEEQDQAGQELRKSENYDEGEDVSYHKSQGKNSHSMEELDTYQQDIGLAITIKGDSRDDSRLVSDRQRKSRKFEGEKQRDVKDKIKNAGGSFGLIANYGSNENSGSEEEGEIQNDLNDDLLEYAMNESESASRGRREHSKSNKDGALQSFEKEYDDIRRRREKDRERKKEKKEKSKKSEKREKDKKKDKEKQKDDSKRVKERSSGKTERSRSKSRAEESRLEQDRERRREEERQRERQREQDRDTERKQERERAVERERERERTRDQERERERIRDQERERERALERERDRTRDQERDRDRTRDGRDSRDPRRDRSRDRRLSPRRRSRERRPGSQGRGRDPRGSRRDNEKNEDKFKGSLSEGLFVKKGDSDDELEVHDFDPEEEENEETVIERRRKEREALMQKMKGSEPEIEEPVRAMEVKPDVDPVGVSMETNSQYGLLMEEFNTPTPTPPPPAHSHQQHIVHTGKNEGPASPDNSASQDSSTSSSSGSESSSSDDEEEEKRESHRRRKEEMERIIRDSVKGQERIMDEQSQGSRQKSGNRKMSKEPEADKDHKRQYRKNEDTDDFDSDDDKDKKSKAKVGQDKRSRNKSDSESDKYDKKAKTKHAGTADSDDNKRKKRGDSKELEKHQKNAKKYEEKNKEGKDSKSKTKKYKSSSEDNSEEDMRLKIKEKKPTEKDQEKYIKDERTSKSRRDARSRSRDKSRRSQRSNSRERSRRDEKSRRDYSYSKRSDERRKKDSRNDSEDENRSKRRSKKYSDSESESDSRRKTDRKDSTKNKRGESNEREKSQGAQEKSVDEKNKNIEESQQDKNGDKDLSIYDSDMDNTTDFDEVMKQKRMSLEGFPQEDSNDKKPDEKSTKEVDMFAEDADMFSENYNSPNLSAYKTGKNENPNLMDNWDDAEGYYRVRIGEMLDKRYTVYGYTGQGVFSNVVRARDQARGSQEVAIKIIRNNEMMHKTGLKELEFLRKLNDADPDDKFHCLRLFRHFFHKNHLCLVFESLSMNLREVMKKYGKNIGLHIKAVRSYSQQLLYALKLLQKCSLLHADIKPDNILVNESKMVLKLCDFGSASHVSENDITPYLVSRFYRAPEIIIGIGYDHAIDMFSVGCTVYELYTGKILFAGTSNNEMLKFMMDVKGKIPNKVIRKGLFRDQHFDSNNNFMYHEVDKVTHREKTTVMSTISPSRDLLAELIGYQRLPEDQLRKVKHLKDLLENILMLDPAKRISIKAALSHPFITEKI</sequence>
<evidence type="ECO:0000256" key="24">
    <source>
        <dbReference type="ARBA" id="ARBA00048977"/>
    </source>
</evidence>
<evidence type="ECO:0000256" key="3">
    <source>
        <dbReference type="ARBA" id="ARBA00012513"/>
    </source>
</evidence>